<name>A0A8J2PGD8_9HEXA</name>
<keyword evidence="4" id="KW-1185">Reference proteome</keyword>
<keyword evidence="1" id="KW-0175">Coiled coil</keyword>
<accession>A0A8J2PGD8</accession>
<organism evidence="3 4">
    <name type="scientific">Allacma fusca</name>
    <dbReference type="NCBI Taxonomy" id="39272"/>
    <lineage>
        <taxon>Eukaryota</taxon>
        <taxon>Metazoa</taxon>
        <taxon>Ecdysozoa</taxon>
        <taxon>Arthropoda</taxon>
        <taxon>Hexapoda</taxon>
        <taxon>Collembola</taxon>
        <taxon>Symphypleona</taxon>
        <taxon>Sminthuridae</taxon>
        <taxon>Allacma</taxon>
    </lineage>
</organism>
<feature type="coiled-coil region" evidence="1">
    <location>
        <begin position="167"/>
        <end position="194"/>
    </location>
</feature>
<protein>
    <submittedName>
        <fullName evidence="3">Uncharacterized protein</fullName>
    </submittedName>
</protein>
<reference evidence="3" key="1">
    <citation type="submission" date="2021-06" db="EMBL/GenBank/DDBJ databases">
        <authorList>
            <person name="Hodson N. C."/>
            <person name="Mongue J. A."/>
            <person name="Jaron S. K."/>
        </authorList>
    </citation>
    <scope>NUCLEOTIDE SEQUENCE</scope>
</reference>
<dbReference type="EMBL" id="CAJVCH010293201">
    <property type="protein sequence ID" value="CAG7785294.1"/>
    <property type="molecule type" value="Genomic_DNA"/>
</dbReference>
<gene>
    <name evidence="3" type="ORF">AFUS01_LOCUS23926</name>
</gene>
<comment type="caution">
    <text evidence="3">The sequence shown here is derived from an EMBL/GenBank/DDBJ whole genome shotgun (WGS) entry which is preliminary data.</text>
</comment>
<evidence type="ECO:0000313" key="4">
    <source>
        <dbReference type="Proteomes" id="UP000708208"/>
    </source>
</evidence>
<feature type="region of interest" description="Disordered" evidence="2">
    <location>
        <begin position="1"/>
        <end position="52"/>
    </location>
</feature>
<evidence type="ECO:0000313" key="3">
    <source>
        <dbReference type="EMBL" id="CAG7785294.1"/>
    </source>
</evidence>
<dbReference type="AlphaFoldDB" id="A0A8J2PGD8"/>
<dbReference type="Proteomes" id="UP000708208">
    <property type="component" value="Unassembled WGS sequence"/>
</dbReference>
<proteinExistence type="predicted"/>
<sequence>MENLDDAVGGDTRRSMRVNKGQPPQRYGDAVDSTLRRRNKERVEVQSEGSSHRSFTTIVPAFGACQEENTKETTMEDTVSILKDLYFGTGEEEFENRHNFGKGSNASDCGVSSHLTKVLRDPDHDPQSCEKRNTQGSVSKVIKSIPSICSSTKVRQLEFEKANLIAMQDLELRKKQVELEVQKIENEKQLVLLNQKLEIAKFEEENSGGTASIEEELMSKQSRIYKWNQNRDEFRRLSDSQRKAVVVTRPREYDQMSIRSCDTVHSFGHLIPKPLERDAGMAPKTPIGTSSRFEKVLKFDDIEHNSNIKHKQNFQAPSKSSSDRKEKSFEHFMHTLASAVKGSSENAQISAQINAETMKANAETIKVLLSRQGGSKDLPVFAGDPTEWPSYYQQYVDSTKLCGFSDQENFMRLQK</sequence>
<feature type="non-terminal residue" evidence="3">
    <location>
        <position position="415"/>
    </location>
</feature>
<evidence type="ECO:0000256" key="1">
    <source>
        <dbReference type="SAM" id="Coils"/>
    </source>
</evidence>
<evidence type="ECO:0000256" key="2">
    <source>
        <dbReference type="SAM" id="MobiDB-lite"/>
    </source>
</evidence>